<feature type="chain" id="PRO_5045932686" evidence="1">
    <location>
        <begin position="24"/>
        <end position="424"/>
    </location>
</feature>
<dbReference type="InterPro" id="IPR006059">
    <property type="entry name" value="SBP"/>
</dbReference>
<evidence type="ECO:0000313" key="3">
    <source>
        <dbReference type="Proteomes" id="UP000763557"/>
    </source>
</evidence>
<dbReference type="InterPro" id="IPR050490">
    <property type="entry name" value="Bact_solute-bd_prot1"/>
</dbReference>
<keyword evidence="3" id="KW-1185">Reference proteome</keyword>
<dbReference type="PANTHER" id="PTHR43649:SF14">
    <property type="entry name" value="BLR3389 PROTEIN"/>
    <property type="match status" value="1"/>
</dbReference>
<gene>
    <name evidence="2" type="ORF">GC106_17040</name>
</gene>
<reference evidence="2 3" key="1">
    <citation type="submission" date="2020-01" db="EMBL/GenBank/DDBJ databases">
        <title>Kibdelosporangium persica a novel Actinomycetes from a hot desert in Iran.</title>
        <authorList>
            <person name="Safaei N."/>
            <person name="Zaburannyi N."/>
            <person name="Mueller R."/>
            <person name="Wink J."/>
        </authorList>
    </citation>
    <scope>NUCLEOTIDE SEQUENCE [LARGE SCALE GENOMIC DNA]</scope>
    <source>
        <strain evidence="2 3">4NS15</strain>
    </source>
</reference>
<evidence type="ECO:0000313" key="2">
    <source>
        <dbReference type="EMBL" id="NRN64498.1"/>
    </source>
</evidence>
<dbReference type="PROSITE" id="PS51257">
    <property type="entry name" value="PROKAR_LIPOPROTEIN"/>
    <property type="match status" value="1"/>
</dbReference>
<name>A0ABX2F0Q8_9PSEU</name>
<evidence type="ECO:0000256" key="1">
    <source>
        <dbReference type="SAM" id="SignalP"/>
    </source>
</evidence>
<comment type="caution">
    <text evidence="2">The sequence shown here is derived from an EMBL/GenBank/DDBJ whole genome shotgun (WGS) entry which is preliminary data.</text>
</comment>
<accession>A0ABX2F0Q8</accession>
<dbReference type="Proteomes" id="UP000763557">
    <property type="component" value="Unassembled WGS sequence"/>
</dbReference>
<protein>
    <submittedName>
        <fullName evidence="2">Raffinose/stachyose/melibiose/xylobiose transport system substrate-binding protein</fullName>
    </submittedName>
</protein>
<organism evidence="2 3">
    <name type="scientific">Kibdelosporangium persicum</name>
    <dbReference type="NCBI Taxonomy" id="2698649"/>
    <lineage>
        <taxon>Bacteria</taxon>
        <taxon>Bacillati</taxon>
        <taxon>Actinomycetota</taxon>
        <taxon>Actinomycetes</taxon>
        <taxon>Pseudonocardiales</taxon>
        <taxon>Pseudonocardiaceae</taxon>
        <taxon>Kibdelosporangium</taxon>
    </lineage>
</organism>
<proteinExistence type="predicted"/>
<keyword evidence="1" id="KW-0732">Signal</keyword>
<dbReference type="PANTHER" id="PTHR43649">
    <property type="entry name" value="ARABINOSE-BINDING PROTEIN-RELATED"/>
    <property type="match status" value="1"/>
</dbReference>
<feature type="signal peptide" evidence="1">
    <location>
        <begin position="1"/>
        <end position="23"/>
    </location>
</feature>
<dbReference type="EMBL" id="JAAATY010000003">
    <property type="protein sequence ID" value="NRN64498.1"/>
    <property type="molecule type" value="Genomic_DNA"/>
</dbReference>
<sequence length="424" mass="45741">MIRFGLIAVLLLATACGTSGPQAGGGEGAGGGTLHVWVLEDKLNATQQKAADEFNKTSPVKVVIDKFNPDSYPDKLRVSIGSPNAPDVFFNWGSGSISPYVKAGELADLTPAFDADPAFKSAFLPAVLDVGKIDNKYYGVPLRGMQPVILFYNKQVFGDAQPPKTWTELLSLVDRFKAQGVTPFALGGATAWTELMWVEYLVDRFGGPDVFKRIYNGEPGAWRDPAVLKAAQAIRDLVDRGAFGTNYASVDYNSHAAETLFAKGRAAMHLMGSWEFTNHTELQPDFAKNGLGFAPFPAVDGGTGDPANVVGNPTNFFSVTAKSKHQDTAIKFLKTMMSDSYVQGLLDAGDVPVLGSVEPKLASTPNPDFARFQLDLVRKAPAFTLSWDQSLSSAGAQTMLTTIQDLFNRKITPEQFVANVENVK</sequence>
<dbReference type="RefSeq" id="WP_217280205.1">
    <property type="nucleotide sequence ID" value="NZ_CBCSGW010000038.1"/>
</dbReference>
<dbReference type="Pfam" id="PF01547">
    <property type="entry name" value="SBP_bac_1"/>
    <property type="match status" value="1"/>
</dbReference>